<sequence length="35" mass="4429">MNYICTTLILYHVFWKIQVYFHIFVKIRNDFCVFL</sequence>
<proteinExistence type="predicted"/>
<evidence type="ECO:0000313" key="2">
    <source>
        <dbReference type="Proteomes" id="UP000005396"/>
    </source>
</evidence>
<dbReference type="EMBL" id="ABCC02000027">
    <property type="protein sequence ID" value="EDP16830.1"/>
    <property type="molecule type" value="Genomic_DNA"/>
</dbReference>
<name>A8RRC4_ENTBW</name>
<dbReference type="HOGENOM" id="CLU_3364157_0_0_9"/>
<gene>
    <name evidence="1" type="ORF">CLOBOL_02976</name>
</gene>
<dbReference type="AlphaFoldDB" id="A8RRC4"/>
<accession>A8RRC4</accession>
<reference evidence="1 2" key="2">
    <citation type="submission" date="2007-09" db="EMBL/GenBank/DDBJ databases">
        <title>Draft genome sequence of Clostridium bolteae (ATCC BAA-613).</title>
        <authorList>
            <person name="Sudarsanam P."/>
            <person name="Ley R."/>
            <person name="Guruge J."/>
            <person name="Turnbaugh P.J."/>
            <person name="Mahowald M."/>
            <person name="Liep D."/>
            <person name="Gordon J."/>
        </authorList>
    </citation>
    <scope>NUCLEOTIDE SEQUENCE [LARGE SCALE GENOMIC DNA]</scope>
    <source>
        <strain evidence="2">ATCC BAA-613 / DSM 15670 / CCUG 46953 / JCM 12243 / WAL 16351</strain>
    </source>
</reference>
<organism evidence="1 2">
    <name type="scientific">Enterocloster bolteae (strain ATCC BAA-613 / DSM 15670 / CCUG 46953 / JCM 12243 / WAL 16351)</name>
    <name type="common">Clostridium bolteae</name>
    <dbReference type="NCBI Taxonomy" id="411902"/>
    <lineage>
        <taxon>Bacteria</taxon>
        <taxon>Bacillati</taxon>
        <taxon>Bacillota</taxon>
        <taxon>Clostridia</taxon>
        <taxon>Lachnospirales</taxon>
        <taxon>Lachnospiraceae</taxon>
        <taxon>Enterocloster</taxon>
    </lineage>
</organism>
<comment type="caution">
    <text evidence="1">The sequence shown here is derived from an EMBL/GenBank/DDBJ whole genome shotgun (WGS) entry which is preliminary data.</text>
</comment>
<dbReference type="Proteomes" id="UP000005396">
    <property type="component" value="Unassembled WGS sequence"/>
</dbReference>
<evidence type="ECO:0000313" key="1">
    <source>
        <dbReference type="EMBL" id="EDP16830.1"/>
    </source>
</evidence>
<dbReference type="PaxDb" id="411902-CLOBOL_02976"/>
<protein>
    <submittedName>
        <fullName evidence="1">Uncharacterized protein</fullName>
    </submittedName>
</protein>
<reference evidence="1 2" key="1">
    <citation type="submission" date="2007-08" db="EMBL/GenBank/DDBJ databases">
        <authorList>
            <person name="Fulton L."/>
            <person name="Clifton S."/>
            <person name="Fulton B."/>
            <person name="Xu J."/>
            <person name="Minx P."/>
            <person name="Pepin K.H."/>
            <person name="Johnson M."/>
            <person name="Thiruvilangam P."/>
            <person name="Bhonagiri V."/>
            <person name="Nash W.E."/>
            <person name="Mardis E.R."/>
            <person name="Wilson R.K."/>
        </authorList>
    </citation>
    <scope>NUCLEOTIDE SEQUENCE [LARGE SCALE GENOMIC DNA]</scope>
    <source>
        <strain evidence="2">ATCC BAA-613 / DSM 15670 / CCUG 46953 / JCM 12243 / WAL 16351</strain>
    </source>
</reference>